<keyword evidence="5" id="KW-1185">Reference proteome</keyword>
<feature type="domain" description="Leucine-binding protein" evidence="3">
    <location>
        <begin position="17"/>
        <end position="323"/>
    </location>
</feature>
<dbReference type="HOGENOM" id="CLU_027128_6_0_0"/>
<evidence type="ECO:0000313" key="5">
    <source>
        <dbReference type="Proteomes" id="UP000002012"/>
    </source>
</evidence>
<dbReference type="AlphaFoldDB" id="D4H5P6"/>
<dbReference type="Proteomes" id="UP000002012">
    <property type="component" value="Chromosome"/>
</dbReference>
<dbReference type="InterPro" id="IPR028082">
    <property type="entry name" value="Peripla_BP_I"/>
</dbReference>
<dbReference type="KEGG" id="dap:Dacet_2733"/>
<gene>
    <name evidence="4" type="ordered locus">Dacet_2733</name>
</gene>
<evidence type="ECO:0000256" key="1">
    <source>
        <dbReference type="ARBA" id="ARBA00010062"/>
    </source>
</evidence>
<evidence type="ECO:0000313" key="4">
    <source>
        <dbReference type="EMBL" id="ADD69487.1"/>
    </source>
</evidence>
<dbReference type="STRING" id="522772.Dacet_2733"/>
<dbReference type="Pfam" id="PF13458">
    <property type="entry name" value="Peripla_BP_6"/>
    <property type="match status" value="1"/>
</dbReference>
<dbReference type="Gene3D" id="3.40.50.2300">
    <property type="match status" value="2"/>
</dbReference>
<protein>
    <submittedName>
        <fullName evidence="4">Extracellular ligand-binding receptor</fullName>
    </submittedName>
</protein>
<dbReference type="EMBL" id="CP001968">
    <property type="protein sequence ID" value="ADD69487.1"/>
    <property type="molecule type" value="Genomic_DNA"/>
</dbReference>
<dbReference type="PANTHER" id="PTHR30483:SF6">
    <property type="entry name" value="PERIPLASMIC BINDING PROTEIN OF ABC TRANSPORTER FOR NATURAL AMINO ACIDS"/>
    <property type="match status" value="1"/>
</dbReference>
<evidence type="ECO:0000259" key="3">
    <source>
        <dbReference type="Pfam" id="PF13458"/>
    </source>
</evidence>
<sequence length="359" mass="39591">MVLLAAGVTGCSKNEEKINIGYMGTLSGRYSDLGQATLQGVMLAIEVSPVGERVNLVVRDDYGRPAEGAALLDEFSEAGVKYIIGPNLSSVASTVVPLLGTYGIFMMSPTASTSSLAGKKDNFARIIPNNSRKQTEGMSSYLINKLKINDIVILYDARNASYSNDIVKTFTESFMNHGGSIRDVRPFNPDSRERLGSLIEKDSANPPELYYVIGSAMDTSLIIWQMKKRGFGSKILIRKWATSDDFYRLGGEAVEGVMLFDYYVDQNSPAYAEFAKAYKNRFQKEPSWMNVYGYEAAMLLLNGLDDIQSGTNFVAALSKASAKGELFTDIEFDEYGDSYLPLHYFIIEKGETAYQGIAE</sequence>
<proteinExistence type="inferred from homology"/>
<dbReference type="InterPro" id="IPR028081">
    <property type="entry name" value="Leu-bd"/>
</dbReference>
<accession>D4H5P6</accession>
<name>D4H5P6_DENA2</name>
<keyword evidence="2" id="KW-0732">Signal</keyword>
<keyword evidence="4" id="KW-0675">Receptor</keyword>
<dbReference type="eggNOG" id="COG0683">
    <property type="taxonomic scope" value="Bacteria"/>
</dbReference>
<dbReference type="InterPro" id="IPR051010">
    <property type="entry name" value="BCAA_transport"/>
</dbReference>
<dbReference type="SUPFAM" id="SSF53822">
    <property type="entry name" value="Periplasmic binding protein-like I"/>
    <property type="match status" value="1"/>
</dbReference>
<dbReference type="PaxDb" id="522772-Dacet_2733"/>
<comment type="similarity">
    <text evidence="1">Belongs to the leucine-binding protein family.</text>
</comment>
<dbReference type="InParanoid" id="D4H5P6"/>
<dbReference type="PANTHER" id="PTHR30483">
    <property type="entry name" value="LEUCINE-SPECIFIC-BINDING PROTEIN"/>
    <property type="match status" value="1"/>
</dbReference>
<evidence type="ECO:0000256" key="2">
    <source>
        <dbReference type="ARBA" id="ARBA00022729"/>
    </source>
</evidence>
<organism evidence="4 5">
    <name type="scientific">Denitrovibrio acetiphilus (strain DSM 12809 / NBRC 114555 / N2460)</name>
    <dbReference type="NCBI Taxonomy" id="522772"/>
    <lineage>
        <taxon>Bacteria</taxon>
        <taxon>Pseudomonadati</taxon>
        <taxon>Deferribacterota</taxon>
        <taxon>Deferribacteres</taxon>
        <taxon>Deferribacterales</taxon>
        <taxon>Geovibrionaceae</taxon>
        <taxon>Denitrovibrio</taxon>
    </lineage>
</organism>
<reference evidence="4 5" key="1">
    <citation type="journal article" date="2010" name="Stand. Genomic Sci.">
        <title>Complete genome sequence of Denitrovibrio acetiphilus type strain (N2460).</title>
        <authorList>
            <person name="Kiss H."/>
            <person name="Lang E."/>
            <person name="Lapidus A."/>
            <person name="Copeland A."/>
            <person name="Nolan M."/>
            <person name="Glavina Del Rio T."/>
            <person name="Chen F."/>
            <person name="Lucas S."/>
            <person name="Tice H."/>
            <person name="Cheng J.F."/>
            <person name="Han C."/>
            <person name="Goodwin L."/>
            <person name="Pitluck S."/>
            <person name="Liolios K."/>
            <person name="Pati A."/>
            <person name="Ivanova N."/>
            <person name="Mavromatis K."/>
            <person name="Chen A."/>
            <person name="Palaniappan K."/>
            <person name="Land M."/>
            <person name="Hauser L."/>
            <person name="Chang Y.J."/>
            <person name="Jeffries C.D."/>
            <person name="Detter J.C."/>
            <person name="Brettin T."/>
            <person name="Spring S."/>
            <person name="Rohde M."/>
            <person name="Goker M."/>
            <person name="Woyke T."/>
            <person name="Bristow J."/>
            <person name="Eisen J.A."/>
            <person name="Markowitz V."/>
            <person name="Hugenholtz P."/>
            <person name="Kyrpides N.C."/>
            <person name="Klenk H.P."/>
        </authorList>
    </citation>
    <scope>NUCLEOTIDE SEQUENCE [LARGE SCALE GENOMIC DNA]</scope>
    <source>
        <strain evidence="5">DSM 12809 / NBRC 114555 / N2460</strain>
    </source>
</reference>